<dbReference type="RefSeq" id="WP_253447403.1">
    <property type="nucleotide sequence ID" value="NZ_JALJYF010000001.1"/>
</dbReference>
<evidence type="ECO:0000256" key="1">
    <source>
        <dbReference type="SAM" id="SignalP"/>
    </source>
</evidence>
<organism evidence="2 3">
    <name type="scientific">Natronospira proteinivora</name>
    <dbReference type="NCBI Taxonomy" id="1807133"/>
    <lineage>
        <taxon>Bacteria</taxon>
        <taxon>Pseudomonadati</taxon>
        <taxon>Pseudomonadota</taxon>
        <taxon>Gammaproteobacteria</taxon>
        <taxon>Natronospirales</taxon>
        <taxon>Natronospiraceae</taxon>
        <taxon>Natronospira</taxon>
    </lineage>
</organism>
<name>A0ABT1GBY0_9GAMM</name>
<gene>
    <name evidence="2" type="ORF">J2T60_001412</name>
</gene>
<dbReference type="EMBL" id="JALJYF010000001">
    <property type="protein sequence ID" value="MCP1727447.1"/>
    <property type="molecule type" value="Genomic_DNA"/>
</dbReference>
<evidence type="ECO:0000313" key="2">
    <source>
        <dbReference type="EMBL" id="MCP1727447.1"/>
    </source>
</evidence>
<keyword evidence="3" id="KW-1185">Reference proteome</keyword>
<comment type="caution">
    <text evidence="2">The sequence shown here is derived from an EMBL/GenBank/DDBJ whole genome shotgun (WGS) entry which is preliminary data.</text>
</comment>
<evidence type="ECO:0000313" key="3">
    <source>
        <dbReference type="Proteomes" id="UP001523550"/>
    </source>
</evidence>
<keyword evidence="1" id="KW-0732">Signal</keyword>
<reference evidence="2 3" key="1">
    <citation type="submission" date="2022-03" db="EMBL/GenBank/DDBJ databases">
        <title>Genomic Encyclopedia of Type Strains, Phase III (KMG-III): the genomes of soil and plant-associated and newly described type strains.</title>
        <authorList>
            <person name="Whitman W."/>
        </authorList>
    </citation>
    <scope>NUCLEOTIDE SEQUENCE [LARGE SCALE GENOMIC DNA]</scope>
    <source>
        <strain evidence="2 3">BSker1</strain>
    </source>
</reference>
<dbReference type="SUPFAM" id="SSF56935">
    <property type="entry name" value="Porins"/>
    <property type="match status" value="1"/>
</dbReference>
<sequence length="229" mass="24675">MKKQTLFPLMATAVCLSPFSVNASGGHWLVDDAAVIPPQTFGVEAWYEDFGSSADAFTVQPAYAFANGLEVTGVIESVSMGSGRDEGYGLEGKYLWRDFEAGDDFGLGLVITSAFDDSASLDEIMAYVPVTFPLADGDWLVHVNVGVMQDRASDDDETSGFYGVGSQLAIGGGVEWIAEVLESTEDDTFAQTGFRFALGQTDGVLDVSYGWNLDNSDDDWVTLGFAWEF</sequence>
<proteinExistence type="predicted"/>
<feature type="signal peptide" evidence="1">
    <location>
        <begin position="1"/>
        <end position="23"/>
    </location>
</feature>
<protein>
    <submittedName>
        <fullName evidence="2">Uncharacterized protein</fullName>
    </submittedName>
</protein>
<dbReference type="Proteomes" id="UP001523550">
    <property type="component" value="Unassembled WGS sequence"/>
</dbReference>
<feature type="chain" id="PRO_5045798801" evidence="1">
    <location>
        <begin position="24"/>
        <end position="229"/>
    </location>
</feature>
<accession>A0ABT1GBY0</accession>